<evidence type="ECO:0000259" key="4">
    <source>
        <dbReference type="Pfam" id="PF17802"/>
    </source>
</evidence>
<keyword evidence="2" id="KW-0732">Signal</keyword>
<dbReference type="Proteomes" id="UP000281771">
    <property type="component" value="Unassembled WGS sequence"/>
</dbReference>
<dbReference type="InterPro" id="IPR041033">
    <property type="entry name" value="SpaA_PFL_dom_1"/>
</dbReference>
<feature type="non-terminal residue" evidence="5">
    <location>
        <position position="1560"/>
    </location>
</feature>
<evidence type="ECO:0000313" key="6">
    <source>
        <dbReference type="Proteomes" id="UP000281771"/>
    </source>
</evidence>
<organism evidence="5 6">
    <name type="scientific">Streptococcus minor</name>
    <dbReference type="NCBI Taxonomy" id="229549"/>
    <lineage>
        <taxon>Bacteria</taxon>
        <taxon>Bacillati</taxon>
        <taxon>Bacillota</taxon>
        <taxon>Bacilli</taxon>
        <taxon>Lactobacillales</taxon>
        <taxon>Streptococcaceae</taxon>
        <taxon>Streptococcus</taxon>
    </lineage>
</organism>
<comment type="caution">
    <text evidence="5">The sequence shown here is derived from an EMBL/GenBank/DDBJ whole genome shotgun (WGS) entry which is preliminary data.</text>
</comment>
<feature type="compositionally biased region" description="Low complexity" evidence="1">
    <location>
        <begin position="32"/>
        <end position="49"/>
    </location>
</feature>
<dbReference type="InterPro" id="IPR013783">
    <property type="entry name" value="Ig-like_fold"/>
</dbReference>
<feature type="domain" description="CNA-B" evidence="3">
    <location>
        <begin position="1210"/>
        <end position="1293"/>
    </location>
</feature>
<feature type="chain" id="PRO_5039244564" evidence="2">
    <location>
        <begin position="28"/>
        <end position="1560"/>
    </location>
</feature>
<feature type="domain" description="CNA-B" evidence="3">
    <location>
        <begin position="1301"/>
        <end position="1391"/>
    </location>
</feature>
<feature type="region of interest" description="Disordered" evidence="1">
    <location>
        <begin position="32"/>
        <end position="104"/>
    </location>
</feature>
<proteinExistence type="predicted"/>
<evidence type="ECO:0000256" key="2">
    <source>
        <dbReference type="SAM" id="SignalP"/>
    </source>
</evidence>
<gene>
    <name evidence="5" type="ORF">EII38_04365</name>
</gene>
<sequence>MKKIFTAFLAFFLAFSPLLTVSPTVYSEAFDQTTATSEEQATTESGTTTKEAENGPEIPPIISSPPATEATTITEAPQPAGQEDTSTATESTTTESKPAVQPRSVFRNAVRSVPTTTNLSDLLADATVDAPTDSEGNYIVRPNGEYTISLQFAEKETLQMVNDQPLTYTVPAGFKLADVNNTFSIDIKDSQGAATLDGNTFNVTNNVLTVNFNKTNPELFNRLSAMANVKFKLDFSGRFTGDVTEINFGSSIKKKFTFDQTSSLSITKEAEHVKSEGKAKYTLKVTSEGNNSEVVITDEIKGTALTPNNNVEVTSSISGKLNVSPVYAGKKFTLSNLSLQHGEILTITYSADINYNDITRTGLPEEVNNFASVQSKENPTPKTVEKPVRVEFDSITKTGTVPEKLPSDPNKYKVVWTATINKDRLMTVGGKKIIDYVSPSEKVHFTGDGIVINVTKEGGAQEVRNLSWNQLTVARRADGQIWKWEYTPPVEDGKAMYVITTTTIADITGAIGNFNFNNNISIGKRVTTPNKIIDIGIGEDLKPKKEIVSYTSTEALWKITVPVRGEGYDMPVRVTDDLPYVDYKGVKYHDDPLDIEFQGLLPGETYTLTMRTDGQYRGPYIEFFQDAEKKKPGLLPNPNGQRREIVILLKSTINQDWLELAHQSGYSTASSEIPPVHRNNASLRLGTSLFSMNASITPKKQTLKKTYKDFKRVDIGGVQYPVFSYELEFTNPLDGQVITDEFDVDYLKYYQAGTLEIKGRNAEGDEFDTNGTVTPQVTAKGVNFTLTNLPKNNGNYYTTYRLTYDLIVKDAQTLEKLNKEAFQNENNQGKVLNNIASWNGLRSENVSTIYNYNPKLDKKLIQVPSNANSYVATFELILNEEAADLFSDSNTYTAKDELSNVLRLLPETIQVTKGPYTLDYGFDAKTNTITFNNIPDGQEVRIVYSAHVLGSGNVSFANAVSMGQYRKVVSESVHIASSGSGSASNPSITIIKHDKDEFSKVIPGVTFKLSYSKNGVVEDVKDKNGQVVTFTTKADGSFLIEGNQTDLGWVLWADGRTYLLTEVNTPTGYLPLEQPISFTILETPTNTSQYPITGGKIYVANERPKTRVEATKIWKNIGPGLAVPTTWFKLFRQVEGGPLEPVPNASIMTLAPGTTSVAWENVYAKDLNNKPYTFFVKEVDANGHEATPQDYLKEENGLQVTNTYDGRKEIEVTKEWDDNNNQDGKRPSEVTVHLYADGTKIQTAQITEANGWRHTFSNLPKFKDGREIVYTIQEDQVPEYKAPVIDGFTVKNKRTPEKTKVAVQKVWQDANNQDGIRPLQITVILKANGLEIDRKVITAGPLGVWSHEFTNLDVYKNGVKVNYTVDEEVVPADYKKAITGDAATGFTITNSHTPVEKNVTFSKVNLGGQEIAGAKIKIYKGTVATGTPVAEWTSVEGQSHELSLPVGKYIFHEEAAPNGYVAVTDITFQVNYNGTVTVLDANSNTVDYRNGKLVITDKYDESPKKITFSKVNLGGDEVEGAEVEIYKGDTITGAPVEKWTSGTTPKELNLAPGTYVFHEE</sequence>
<evidence type="ECO:0000256" key="1">
    <source>
        <dbReference type="SAM" id="MobiDB-lite"/>
    </source>
</evidence>
<protein>
    <submittedName>
        <fullName evidence="5">Cna B-type domain-containing protein</fullName>
    </submittedName>
</protein>
<feature type="signal peptide" evidence="2">
    <location>
        <begin position="1"/>
        <end position="27"/>
    </location>
</feature>
<feature type="compositionally biased region" description="Low complexity" evidence="1">
    <location>
        <begin position="64"/>
        <end position="96"/>
    </location>
</feature>
<dbReference type="RefSeq" id="WP_124776337.1">
    <property type="nucleotide sequence ID" value="NZ_RQZA01000002.1"/>
</dbReference>
<dbReference type="Pfam" id="PF05738">
    <property type="entry name" value="Cna_B"/>
    <property type="match status" value="2"/>
</dbReference>
<dbReference type="Gene3D" id="2.60.40.1140">
    <property type="entry name" value="Collagen-binding surface protein Cna, B-type domain"/>
    <property type="match status" value="2"/>
</dbReference>
<dbReference type="InterPro" id="IPR008454">
    <property type="entry name" value="Collagen-bd_Cna-like_B-typ_dom"/>
</dbReference>
<dbReference type="CDD" id="cd00222">
    <property type="entry name" value="CollagenBindB"/>
    <property type="match status" value="2"/>
</dbReference>
<feature type="domain" description="SpaA-like prealbumin fold" evidence="4">
    <location>
        <begin position="987"/>
        <end position="1084"/>
    </location>
</feature>
<name>A0A3P1VCW1_9STRE</name>
<dbReference type="SUPFAM" id="SSF49478">
    <property type="entry name" value="Cna protein B-type domain"/>
    <property type="match status" value="3"/>
</dbReference>
<accession>A0A3P1VCW1</accession>
<reference evidence="5 6" key="1">
    <citation type="submission" date="2018-11" db="EMBL/GenBank/DDBJ databases">
        <title>Genomes From Bacteria Associated with the Canine Oral Cavity: a Test Case for Automated Genome-Based Taxonomic Assignment.</title>
        <authorList>
            <person name="Coil D.A."/>
            <person name="Jospin G."/>
            <person name="Darling A.E."/>
            <person name="Wallis C."/>
            <person name="Davis I.J."/>
            <person name="Harris S."/>
            <person name="Eisen J.A."/>
            <person name="Holcombe L.J."/>
            <person name="O'Flynn C."/>
        </authorList>
    </citation>
    <scope>NUCLEOTIDE SEQUENCE [LARGE SCALE GENOMIC DNA]</scope>
    <source>
        <strain evidence="5 6">OH4621_COT-116</strain>
    </source>
</reference>
<dbReference type="Gene3D" id="2.60.40.10">
    <property type="entry name" value="Immunoglobulins"/>
    <property type="match status" value="3"/>
</dbReference>
<dbReference type="Pfam" id="PF17802">
    <property type="entry name" value="SpaA"/>
    <property type="match status" value="2"/>
</dbReference>
<evidence type="ECO:0000259" key="3">
    <source>
        <dbReference type="Pfam" id="PF05738"/>
    </source>
</evidence>
<keyword evidence="6" id="KW-1185">Reference proteome</keyword>
<feature type="domain" description="SpaA-like prealbumin fold" evidence="4">
    <location>
        <begin position="1398"/>
        <end position="1478"/>
    </location>
</feature>
<dbReference type="EMBL" id="RQZA01000002">
    <property type="protein sequence ID" value="RRD31991.1"/>
    <property type="molecule type" value="Genomic_DNA"/>
</dbReference>
<evidence type="ECO:0000313" key="5">
    <source>
        <dbReference type="EMBL" id="RRD31991.1"/>
    </source>
</evidence>